<evidence type="ECO:0000313" key="8">
    <source>
        <dbReference type="Proteomes" id="UP000019487"/>
    </source>
</evidence>
<dbReference type="PROSITE" id="PS00455">
    <property type="entry name" value="AMP_BINDING"/>
    <property type="match status" value="1"/>
</dbReference>
<sequence>MSKTKTTTFSPRMSRKPPFTAEVQGIPEVAGESVPRRNIRYPELLSQPEAGIETVFDIVQHSSRRFGDAQALGSRKLIEKHTETKKVKKIVDGQTQEVDKVWTYFEMSGAHWLSIAHGSMSQSMPIVTAYDTLGVEGLRHSLIQTKAKAIFLEPQLLKTLLESLGDLKHIKYVIYNTDGDTELPLSSIKELKKSHNHLTLLSYEELIDLGHLYPTEAVPPRAEDLCCIMYTSGSSGIPKGVSLKHKSVVAAVAGANSIVGEYLGPFDTLFAYLPLAHIFEFVFENACLYWGAQMGYGHPRTLSETSMKNCKGDILELKPTLLVGVPSVWETVKKGVVANVKKGGPVVRTLFWSAFHTKRLLSSTGLPGSSILDAIVFNKVKQATGGRLRFCLNGAGPISQQTQEFISLTITPMISGYGSTETAAMGAICDPLSFTLQAGDIPACIEIKLVDFPDAGYFATHTPPQGEIWIRGPSVMSEYYDNEIETAEALTPDGWFRTGDIGEWDKNGHLKIIDRKKNLVKTMNGEYIALEKLESVYRAATVVANICIYASITETHPIAIIVPAEPALKKLAESLAVEGYGIDDLVYNESICREVLKQMQSVGKRAGLAGMEIIQGVVLADEEWTTVNKLVTATMKLNRKAIFERYEKDIGVAYRK</sequence>
<dbReference type="GO" id="GO:0005811">
    <property type="term" value="C:lipid droplet"/>
    <property type="evidence" value="ECO:0007669"/>
    <property type="project" value="TreeGrafter"/>
</dbReference>
<dbReference type="OrthoDB" id="1700726at2759"/>
<dbReference type="GO" id="GO:0005524">
    <property type="term" value="F:ATP binding"/>
    <property type="evidence" value="ECO:0007669"/>
    <property type="project" value="UniProtKB-KW"/>
</dbReference>
<dbReference type="GO" id="GO:0004467">
    <property type="term" value="F:long-chain fatty acid-CoA ligase activity"/>
    <property type="evidence" value="ECO:0007669"/>
    <property type="project" value="UniProtKB-EC"/>
</dbReference>
<organism evidence="7 8">
    <name type="scientific">Sclerotinia borealis (strain F-4128)</name>
    <dbReference type="NCBI Taxonomy" id="1432307"/>
    <lineage>
        <taxon>Eukaryota</taxon>
        <taxon>Fungi</taxon>
        <taxon>Dikarya</taxon>
        <taxon>Ascomycota</taxon>
        <taxon>Pezizomycotina</taxon>
        <taxon>Leotiomycetes</taxon>
        <taxon>Helotiales</taxon>
        <taxon>Sclerotiniaceae</taxon>
        <taxon>Sclerotinia</taxon>
    </lineage>
</organism>
<dbReference type="GO" id="GO:0005886">
    <property type="term" value="C:plasma membrane"/>
    <property type="evidence" value="ECO:0007669"/>
    <property type="project" value="TreeGrafter"/>
</dbReference>
<dbReference type="HOGENOM" id="CLU_000022_45_2_1"/>
<keyword evidence="8" id="KW-1185">Reference proteome</keyword>
<proteinExistence type="inferred from homology"/>
<comment type="similarity">
    <text evidence="1">Belongs to the ATP-dependent AMP-binding enzyme family.</text>
</comment>
<gene>
    <name evidence="7" type="ORF">SBOR_2625</name>
</gene>
<accession>W9CLU4</accession>
<dbReference type="GO" id="GO:0035336">
    <property type="term" value="P:long-chain fatty-acyl-CoA metabolic process"/>
    <property type="evidence" value="ECO:0007669"/>
    <property type="project" value="TreeGrafter"/>
</dbReference>
<dbReference type="InterPro" id="IPR000873">
    <property type="entry name" value="AMP-dep_synth/lig_dom"/>
</dbReference>
<dbReference type="PANTHER" id="PTHR43272">
    <property type="entry name" value="LONG-CHAIN-FATTY-ACID--COA LIGASE"/>
    <property type="match status" value="1"/>
</dbReference>
<protein>
    <recommendedName>
        <fullName evidence="6">AMP-dependent synthetase/ligase domain-containing protein</fullName>
    </recommendedName>
</protein>
<dbReference type="InterPro" id="IPR020845">
    <property type="entry name" value="AMP-binding_CS"/>
</dbReference>
<evidence type="ECO:0000256" key="5">
    <source>
        <dbReference type="ARBA" id="ARBA00036813"/>
    </source>
</evidence>
<dbReference type="Gene3D" id="3.40.50.12780">
    <property type="entry name" value="N-terminal domain of ligase-like"/>
    <property type="match status" value="1"/>
</dbReference>
<evidence type="ECO:0000259" key="6">
    <source>
        <dbReference type="Pfam" id="PF00501"/>
    </source>
</evidence>
<evidence type="ECO:0000313" key="7">
    <source>
        <dbReference type="EMBL" id="ESZ96993.1"/>
    </source>
</evidence>
<dbReference type="PANTHER" id="PTHR43272:SF83">
    <property type="entry name" value="ACYL-COA SYNTHETASE LONG-CHAIN, ISOFORM J"/>
    <property type="match status" value="1"/>
</dbReference>
<reference evidence="7 8" key="1">
    <citation type="journal article" date="2014" name="Genome Announc.">
        <title>Draft genome sequence of Sclerotinia borealis, a psychrophilic plant pathogenic fungus.</title>
        <authorList>
            <person name="Mardanov A.V."/>
            <person name="Beletsky A.V."/>
            <person name="Kadnikov V.V."/>
            <person name="Ignatov A.N."/>
            <person name="Ravin N.V."/>
        </authorList>
    </citation>
    <scope>NUCLEOTIDE SEQUENCE [LARGE SCALE GENOMIC DNA]</scope>
    <source>
        <strain evidence="8">F-4157</strain>
    </source>
</reference>
<dbReference type="STRING" id="1432307.W9CLU4"/>
<keyword evidence="3" id="KW-0547">Nucleotide-binding</keyword>
<name>W9CLU4_SCLBF</name>
<dbReference type="Proteomes" id="UP000019487">
    <property type="component" value="Unassembled WGS sequence"/>
</dbReference>
<dbReference type="AlphaFoldDB" id="W9CLU4"/>
<evidence type="ECO:0000256" key="3">
    <source>
        <dbReference type="ARBA" id="ARBA00022741"/>
    </source>
</evidence>
<dbReference type="EMBL" id="AYSA01000109">
    <property type="protein sequence ID" value="ESZ96993.1"/>
    <property type="molecule type" value="Genomic_DNA"/>
</dbReference>
<dbReference type="InterPro" id="IPR042099">
    <property type="entry name" value="ANL_N_sf"/>
</dbReference>
<dbReference type="Pfam" id="PF00501">
    <property type="entry name" value="AMP-binding"/>
    <property type="match status" value="1"/>
</dbReference>
<dbReference type="GO" id="GO:0005783">
    <property type="term" value="C:endoplasmic reticulum"/>
    <property type="evidence" value="ECO:0007669"/>
    <property type="project" value="TreeGrafter"/>
</dbReference>
<dbReference type="SUPFAM" id="SSF56801">
    <property type="entry name" value="Acetyl-CoA synthetase-like"/>
    <property type="match status" value="1"/>
</dbReference>
<feature type="domain" description="AMP-dependent synthetase/ligase" evidence="6">
    <location>
        <begin position="99"/>
        <end position="480"/>
    </location>
</feature>
<evidence type="ECO:0000256" key="2">
    <source>
        <dbReference type="ARBA" id="ARBA00022598"/>
    </source>
</evidence>
<evidence type="ECO:0000256" key="1">
    <source>
        <dbReference type="ARBA" id="ARBA00006432"/>
    </source>
</evidence>
<keyword evidence="2" id="KW-0436">Ligase</keyword>
<comment type="caution">
    <text evidence="7">The sequence shown here is derived from an EMBL/GenBank/DDBJ whole genome shotgun (WGS) entry which is preliminary data.</text>
</comment>
<comment type="catalytic activity">
    <reaction evidence="5">
        <text>a long-chain fatty acid + ATP + CoA = a long-chain fatty acyl-CoA + AMP + diphosphate</text>
        <dbReference type="Rhea" id="RHEA:15421"/>
        <dbReference type="ChEBI" id="CHEBI:30616"/>
        <dbReference type="ChEBI" id="CHEBI:33019"/>
        <dbReference type="ChEBI" id="CHEBI:57287"/>
        <dbReference type="ChEBI" id="CHEBI:57560"/>
        <dbReference type="ChEBI" id="CHEBI:83139"/>
        <dbReference type="ChEBI" id="CHEBI:456215"/>
        <dbReference type="EC" id="6.2.1.3"/>
    </reaction>
</comment>
<evidence type="ECO:0000256" key="4">
    <source>
        <dbReference type="ARBA" id="ARBA00022840"/>
    </source>
</evidence>
<keyword evidence="4" id="KW-0067">ATP-binding</keyword>